<name>A0A2K9NAJ8_9PROT</name>
<protein>
    <submittedName>
        <fullName evidence="1">Uncharacterized protein</fullName>
    </submittedName>
</protein>
<evidence type="ECO:0000313" key="2">
    <source>
        <dbReference type="Proteomes" id="UP000234752"/>
    </source>
</evidence>
<sequence length="439" mass="49069">MGADVLRLPDRKLLQIYRLLEQVGDKPEISDAFEAMRPRLTTLRPPRRPALSRLFFLPAEDMLDDALHYTRRLNRICRATLSPCWTAVKEHIPAAVQQEVQREMGLIDYRDGAAIAVICEPLWQAGVDALAKVMAECQNNLKYKLNLFGRDEDVQRQLDTLRQILAVAVRVEKLKAALPPRPIIDLAESHVEIIRNNLIELGKEEAALTQPLLLVLASRMQRPGELLRMLGEVRLGGTAAEKETLTKEMSGYVVGNLLRQTTDFDRENPGITGDLSSLAAAAERLTDGLNSVNDTVQGLRDKEITSKVKNARAEIAHFVLKNICADVDKGLTEALFSHEGLPSDEEVKKAEQFAMALRRSSKLAGPLGIQREVAAKITEARTQVVNNTLATLRNAPRNRDGSMGPEGQRQMFNGLRMVEILAGSDEAERLFREWKSQFR</sequence>
<accession>A0A2K9NAJ8</accession>
<dbReference type="Proteomes" id="UP000234752">
    <property type="component" value="Chromosome eg_1"/>
</dbReference>
<keyword evidence="2" id="KW-1185">Reference proteome</keyword>
<dbReference type="KEGG" id="ncb:C0V82_07820"/>
<gene>
    <name evidence="1" type="ORF">C0V82_07820</name>
</gene>
<evidence type="ECO:0000313" key="1">
    <source>
        <dbReference type="EMBL" id="AUN30148.1"/>
    </source>
</evidence>
<organism evidence="1 2">
    <name type="scientific">Niveispirillum cyanobacteriorum</name>
    <dbReference type="NCBI Taxonomy" id="1612173"/>
    <lineage>
        <taxon>Bacteria</taxon>
        <taxon>Pseudomonadati</taxon>
        <taxon>Pseudomonadota</taxon>
        <taxon>Alphaproteobacteria</taxon>
        <taxon>Rhodospirillales</taxon>
        <taxon>Azospirillaceae</taxon>
        <taxon>Niveispirillum</taxon>
    </lineage>
</organism>
<dbReference type="AlphaFoldDB" id="A0A2K9NAJ8"/>
<reference evidence="1 2" key="1">
    <citation type="submission" date="2017-12" db="EMBL/GenBank/DDBJ databases">
        <title>Genomes of bacteria within cyanobacterial aggregates.</title>
        <authorList>
            <person name="Cai H."/>
        </authorList>
    </citation>
    <scope>NUCLEOTIDE SEQUENCE [LARGE SCALE GENOMIC DNA]</scope>
    <source>
        <strain evidence="1 2">TH16</strain>
    </source>
</reference>
<dbReference type="EMBL" id="CP025611">
    <property type="protein sequence ID" value="AUN30148.1"/>
    <property type="molecule type" value="Genomic_DNA"/>
</dbReference>
<proteinExistence type="predicted"/>